<dbReference type="Ensembl" id="ENSSAUT00010019328.1">
    <property type="protein sequence ID" value="ENSSAUP00010018295.1"/>
    <property type="gene ID" value="ENSSAUG00010007075.1"/>
</dbReference>
<keyword evidence="3" id="KW-0723">Serine/threonine-protein kinase</keyword>
<evidence type="ECO:0000313" key="20">
    <source>
        <dbReference type="Proteomes" id="UP000472265"/>
    </source>
</evidence>
<evidence type="ECO:0000256" key="6">
    <source>
        <dbReference type="ARBA" id="ARBA00022741"/>
    </source>
</evidence>
<evidence type="ECO:0000256" key="12">
    <source>
        <dbReference type="ARBA" id="ARBA00072495"/>
    </source>
</evidence>
<feature type="domain" description="AGC-kinase C-terminal" evidence="18">
    <location>
        <begin position="331"/>
        <end position="401"/>
    </location>
</feature>
<organism evidence="19 20">
    <name type="scientific">Sparus aurata</name>
    <name type="common">Gilthead sea bream</name>
    <dbReference type="NCBI Taxonomy" id="8175"/>
    <lineage>
        <taxon>Eukaryota</taxon>
        <taxon>Metazoa</taxon>
        <taxon>Chordata</taxon>
        <taxon>Craniata</taxon>
        <taxon>Vertebrata</taxon>
        <taxon>Euteleostomi</taxon>
        <taxon>Actinopterygii</taxon>
        <taxon>Neopterygii</taxon>
        <taxon>Teleostei</taxon>
        <taxon>Neoteleostei</taxon>
        <taxon>Acanthomorphata</taxon>
        <taxon>Eupercaria</taxon>
        <taxon>Spariformes</taxon>
        <taxon>Sparidae</taxon>
        <taxon>Sparus</taxon>
    </lineage>
</organism>
<name>A0A671V0C7_SPAAU</name>
<keyword evidence="20" id="KW-1185">Reference proteome</keyword>
<evidence type="ECO:0000256" key="4">
    <source>
        <dbReference type="ARBA" id="ARBA00022553"/>
    </source>
</evidence>
<dbReference type="Proteomes" id="UP000472265">
    <property type="component" value="Chromosome 1"/>
</dbReference>
<keyword evidence="6 15" id="KW-0547">Nucleotide-binding</keyword>
<dbReference type="Gene3D" id="1.10.510.10">
    <property type="entry name" value="Transferase(Phosphotransferase) domain 1"/>
    <property type="match status" value="1"/>
</dbReference>
<dbReference type="Gene3D" id="3.30.200.20">
    <property type="entry name" value="Phosphorylase Kinase, domain 1"/>
    <property type="match status" value="1"/>
</dbReference>
<dbReference type="GeneTree" id="ENSGT00940000155062"/>
<dbReference type="SMART" id="SM00133">
    <property type="entry name" value="S_TK_X"/>
    <property type="match status" value="1"/>
</dbReference>
<feature type="signal peptide" evidence="16">
    <location>
        <begin position="1"/>
        <end position="31"/>
    </location>
</feature>
<reference evidence="19" key="2">
    <citation type="submission" date="2025-08" db="UniProtKB">
        <authorList>
            <consortium name="Ensembl"/>
        </authorList>
    </citation>
    <scope>IDENTIFICATION</scope>
</reference>
<dbReference type="PROSITE" id="PS00107">
    <property type="entry name" value="PROTEIN_KINASE_ATP"/>
    <property type="match status" value="1"/>
</dbReference>
<keyword evidence="16" id="KW-0732">Signal</keyword>
<evidence type="ECO:0000256" key="7">
    <source>
        <dbReference type="ARBA" id="ARBA00022777"/>
    </source>
</evidence>
<dbReference type="InterPro" id="IPR000961">
    <property type="entry name" value="AGC-kinase_C"/>
</dbReference>
<evidence type="ECO:0000256" key="2">
    <source>
        <dbReference type="ARBA" id="ARBA00012513"/>
    </source>
</evidence>
<evidence type="ECO:0000256" key="9">
    <source>
        <dbReference type="ARBA" id="ARBA00047899"/>
    </source>
</evidence>
<dbReference type="PROSITE" id="PS00108">
    <property type="entry name" value="PROTEIN_KINASE_ST"/>
    <property type="match status" value="1"/>
</dbReference>
<dbReference type="CDD" id="cd05584">
    <property type="entry name" value="STKc_p70S6K"/>
    <property type="match status" value="1"/>
</dbReference>
<dbReference type="PROSITE" id="PS51285">
    <property type="entry name" value="AGC_KINASE_CTER"/>
    <property type="match status" value="1"/>
</dbReference>
<evidence type="ECO:0000259" key="17">
    <source>
        <dbReference type="PROSITE" id="PS50011"/>
    </source>
</evidence>
<dbReference type="InParanoid" id="A0A671V0C7"/>
<keyword evidence="4" id="KW-0597">Phosphoprotein</keyword>
<evidence type="ECO:0000256" key="10">
    <source>
        <dbReference type="ARBA" id="ARBA00048679"/>
    </source>
</evidence>
<dbReference type="SMART" id="SM00220">
    <property type="entry name" value="S_TKc"/>
    <property type="match status" value="1"/>
</dbReference>
<dbReference type="InterPro" id="IPR017441">
    <property type="entry name" value="Protein_kinase_ATP_BS"/>
</dbReference>
<dbReference type="EC" id="2.7.11.1" evidence="2"/>
<reference evidence="19" key="3">
    <citation type="submission" date="2025-09" db="UniProtKB">
        <authorList>
            <consortium name="Ensembl"/>
        </authorList>
    </citation>
    <scope>IDENTIFICATION</scope>
</reference>
<feature type="chain" id="PRO_5025340932" description="Ribosomal protein S6 kinase beta-2" evidence="16">
    <location>
        <begin position="32"/>
        <end position="504"/>
    </location>
</feature>
<evidence type="ECO:0000256" key="14">
    <source>
        <dbReference type="ARBA" id="ARBA00078628"/>
    </source>
</evidence>
<dbReference type="Pfam" id="PF00069">
    <property type="entry name" value="Pkinase"/>
    <property type="match status" value="1"/>
</dbReference>
<evidence type="ECO:0000256" key="8">
    <source>
        <dbReference type="ARBA" id="ARBA00022840"/>
    </source>
</evidence>
<keyword evidence="7" id="KW-0418">Kinase</keyword>
<evidence type="ECO:0000256" key="16">
    <source>
        <dbReference type="SAM" id="SignalP"/>
    </source>
</evidence>
<proteinExistence type="inferred from homology"/>
<comment type="catalytic activity">
    <reaction evidence="10">
        <text>L-seryl-[protein] + ATP = O-phospho-L-seryl-[protein] + ADP + H(+)</text>
        <dbReference type="Rhea" id="RHEA:17989"/>
        <dbReference type="Rhea" id="RHEA-COMP:9863"/>
        <dbReference type="Rhea" id="RHEA-COMP:11604"/>
        <dbReference type="ChEBI" id="CHEBI:15378"/>
        <dbReference type="ChEBI" id="CHEBI:29999"/>
        <dbReference type="ChEBI" id="CHEBI:30616"/>
        <dbReference type="ChEBI" id="CHEBI:83421"/>
        <dbReference type="ChEBI" id="CHEBI:456216"/>
        <dbReference type="EC" id="2.7.11.1"/>
    </reaction>
</comment>
<dbReference type="Pfam" id="PF00433">
    <property type="entry name" value="Pkinase_C"/>
    <property type="match status" value="1"/>
</dbReference>
<comment type="similarity">
    <text evidence="1">Belongs to the protein kinase superfamily. AGC Ser/Thr protein kinase family. S6 kinase subfamily.</text>
</comment>
<comment type="function">
    <text evidence="11">Phosphorylates specifically ribosomal protein S6. Seems to act downstream of mTOR signaling in response to growth factors and nutrients to promote cell proliferation, cell growth and cell cycle progression in an alternative pathway regulated by MEAK7.</text>
</comment>
<dbReference type="InterPro" id="IPR011009">
    <property type="entry name" value="Kinase-like_dom_sf"/>
</dbReference>
<feature type="binding site" evidence="15">
    <location>
        <position position="101"/>
    </location>
    <ligand>
        <name>ATP</name>
        <dbReference type="ChEBI" id="CHEBI:30616"/>
    </ligand>
</feature>
<dbReference type="InterPro" id="IPR017892">
    <property type="entry name" value="Pkinase_C"/>
</dbReference>
<comment type="catalytic activity">
    <reaction evidence="9">
        <text>L-threonyl-[protein] + ATP = O-phospho-L-threonyl-[protein] + ADP + H(+)</text>
        <dbReference type="Rhea" id="RHEA:46608"/>
        <dbReference type="Rhea" id="RHEA-COMP:11060"/>
        <dbReference type="Rhea" id="RHEA-COMP:11605"/>
        <dbReference type="ChEBI" id="CHEBI:15378"/>
        <dbReference type="ChEBI" id="CHEBI:30013"/>
        <dbReference type="ChEBI" id="CHEBI:30616"/>
        <dbReference type="ChEBI" id="CHEBI:61977"/>
        <dbReference type="ChEBI" id="CHEBI:456216"/>
        <dbReference type="EC" id="2.7.11.1"/>
    </reaction>
</comment>
<dbReference type="FunFam" id="3.30.200.20:FF:000587">
    <property type="entry name" value="Non-specific serine/threonine protein kinase"/>
    <property type="match status" value="1"/>
</dbReference>
<feature type="domain" description="Protein kinase" evidence="17">
    <location>
        <begin position="69"/>
        <end position="330"/>
    </location>
</feature>
<evidence type="ECO:0000256" key="5">
    <source>
        <dbReference type="ARBA" id="ARBA00022679"/>
    </source>
</evidence>
<sequence>MLPTLKHLHCINCTRLIRFFLLLAKINSTQTHFYQCCYFSARPSVQTEEVELTSESVNRDSERVGPDCFELLTVLGKGAYGKVFQVRKVQGPQTGKIFAMKVLRKAKIVCNAKDTAHTRAEREILETVRHPFIVDLLYAFQTGGKLYLILECLSGGELFMQLEKEGIFMEDTACFYLGEITLALGHLHSNGIIYRDLKPENIMLNHEGHIKLTDFGLCKESIHDGSVTHTFCGTIEYMAPEILTRTGHNRAVDWWSLGALMYDMMTGSPPFTAENRKKTIDKILKCKLNLPPYLTIDARDIIKKLLKKNPAQRLGSSKADCADIQKHPFFRHISWDDLLNKTVEPPYKPRLQSDEDVSQFDTRFTRQTPVDSPDDTSLSHSAELAFAGFTYVAPSVLESLKEGFSFEPRTRPVRVPCHQQASCSPLADFFFLKIFSRHRHLLLSSRQVGNMGEKGGCDMQQRTSGRNRTGVGCVYGMRSNHSTICTPTLADFLTTPFETEGQKA</sequence>
<evidence type="ECO:0000256" key="15">
    <source>
        <dbReference type="PROSITE-ProRule" id="PRU10141"/>
    </source>
</evidence>
<dbReference type="PANTHER" id="PTHR24351">
    <property type="entry name" value="RIBOSOMAL PROTEIN S6 KINASE"/>
    <property type="match status" value="1"/>
</dbReference>
<keyword evidence="8 15" id="KW-0067">ATP-binding</keyword>
<evidence type="ECO:0000259" key="18">
    <source>
        <dbReference type="PROSITE" id="PS51285"/>
    </source>
</evidence>
<dbReference type="InterPro" id="IPR008271">
    <property type="entry name" value="Ser/Thr_kinase_AS"/>
</dbReference>
<dbReference type="GO" id="GO:0004674">
    <property type="term" value="F:protein serine/threonine kinase activity"/>
    <property type="evidence" value="ECO:0007669"/>
    <property type="project" value="UniProtKB-KW"/>
</dbReference>
<dbReference type="FunFam" id="1.10.510.10:FF:000092">
    <property type="entry name" value="Ribosomal protein S6 kinase"/>
    <property type="match status" value="1"/>
</dbReference>
<dbReference type="PROSITE" id="PS50011">
    <property type="entry name" value="PROTEIN_KINASE_DOM"/>
    <property type="match status" value="1"/>
</dbReference>
<evidence type="ECO:0000313" key="19">
    <source>
        <dbReference type="Ensembl" id="ENSSAUP00010018295.1"/>
    </source>
</evidence>
<dbReference type="SUPFAM" id="SSF56112">
    <property type="entry name" value="Protein kinase-like (PK-like)"/>
    <property type="match status" value="1"/>
</dbReference>
<evidence type="ECO:0000256" key="1">
    <source>
        <dbReference type="ARBA" id="ARBA00009804"/>
    </source>
</evidence>
<reference evidence="19" key="1">
    <citation type="submission" date="2021-04" db="EMBL/GenBank/DDBJ databases">
        <authorList>
            <consortium name="Wellcome Sanger Institute Data Sharing"/>
        </authorList>
    </citation>
    <scope>NUCLEOTIDE SEQUENCE [LARGE SCALE GENOMIC DNA]</scope>
</reference>
<dbReference type="AlphaFoldDB" id="A0A671V0C7"/>
<protein>
    <recommendedName>
        <fullName evidence="12">Ribosomal protein S6 kinase beta-2</fullName>
        <ecNumber evidence="2">2.7.11.1</ecNumber>
    </recommendedName>
    <alternativeName>
        <fullName evidence="14">70 kDa ribosomal protein S6 kinase 2</fullName>
    </alternativeName>
    <alternativeName>
        <fullName evidence="13">p70 ribosomal S6 kinase beta</fullName>
    </alternativeName>
</protein>
<evidence type="ECO:0000256" key="11">
    <source>
        <dbReference type="ARBA" id="ARBA00053693"/>
    </source>
</evidence>
<evidence type="ECO:0000256" key="13">
    <source>
        <dbReference type="ARBA" id="ARBA00076841"/>
    </source>
</evidence>
<keyword evidence="5" id="KW-0808">Transferase</keyword>
<dbReference type="GO" id="GO:0005524">
    <property type="term" value="F:ATP binding"/>
    <property type="evidence" value="ECO:0007669"/>
    <property type="project" value="UniProtKB-UniRule"/>
</dbReference>
<gene>
    <name evidence="19" type="primary">RPS6KB2</name>
</gene>
<accession>A0A671V0C7</accession>
<dbReference type="InterPro" id="IPR000719">
    <property type="entry name" value="Prot_kinase_dom"/>
</dbReference>
<evidence type="ECO:0000256" key="3">
    <source>
        <dbReference type="ARBA" id="ARBA00022527"/>
    </source>
</evidence>